<keyword evidence="2" id="KW-0813">Transport</keyword>
<dbReference type="SUPFAM" id="SSF103473">
    <property type="entry name" value="MFS general substrate transporter"/>
    <property type="match status" value="1"/>
</dbReference>
<evidence type="ECO:0000256" key="6">
    <source>
        <dbReference type="ARBA" id="ARBA00023136"/>
    </source>
</evidence>
<proteinExistence type="predicted"/>
<evidence type="ECO:0000256" key="3">
    <source>
        <dbReference type="ARBA" id="ARBA00022475"/>
    </source>
</evidence>
<dbReference type="EMBL" id="WMIA01000031">
    <property type="protein sequence ID" value="MTF40493.1"/>
    <property type="molecule type" value="Genomic_DNA"/>
</dbReference>
<evidence type="ECO:0000313" key="8">
    <source>
        <dbReference type="EMBL" id="MTF40493.1"/>
    </source>
</evidence>
<dbReference type="PANTHER" id="PTHR43266:SF2">
    <property type="entry name" value="MAJOR FACILITATOR SUPERFAMILY (MFS) PROFILE DOMAIN-CONTAINING PROTEIN"/>
    <property type="match status" value="1"/>
</dbReference>
<feature type="transmembrane region" description="Helical" evidence="7">
    <location>
        <begin position="365"/>
        <end position="387"/>
    </location>
</feature>
<feature type="transmembrane region" description="Helical" evidence="7">
    <location>
        <begin position="175"/>
        <end position="193"/>
    </location>
</feature>
<gene>
    <name evidence="8" type="ORF">GGC33_16405</name>
</gene>
<keyword evidence="5 7" id="KW-1133">Transmembrane helix</keyword>
<dbReference type="Pfam" id="PF07690">
    <property type="entry name" value="MFS_1"/>
    <property type="match status" value="1"/>
</dbReference>
<feature type="transmembrane region" description="Helical" evidence="7">
    <location>
        <begin position="302"/>
        <end position="328"/>
    </location>
</feature>
<dbReference type="GO" id="GO:0022857">
    <property type="term" value="F:transmembrane transporter activity"/>
    <property type="evidence" value="ECO:0007669"/>
    <property type="project" value="InterPro"/>
</dbReference>
<dbReference type="Gene3D" id="1.20.1250.20">
    <property type="entry name" value="MFS general substrate transporter like domains"/>
    <property type="match status" value="1"/>
</dbReference>
<feature type="transmembrane region" description="Helical" evidence="7">
    <location>
        <begin position="79"/>
        <end position="98"/>
    </location>
</feature>
<dbReference type="PANTHER" id="PTHR43266">
    <property type="entry name" value="MACROLIDE-EFFLUX PROTEIN"/>
    <property type="match status" value="1"/>
</dbReference>
<keyword evidence="4 7" id="KW-0812">Transmembrane</keyword>
<accession>A0A844GY49</accession>
<feature type="transmembrane region" description="Helical" evidence="7">
    <location>
        <begin position="269"/>
        <end position="290"/>
    </location>
</feature>
<name>A0A844GY49_9CHRO</name>
<feature type="transmembrane region" description="Helical" evidence="7">
    <location>
        <begin position="408"/>
        <end position="428"/>
    </location>
</feature>
<comment type="subcellular location">
    <subcellularLocation>
        <location evidence="1">Cell membrane</location>
        <topology evidence="1">Multi-pass membrane protein</topology>
    </subcellularLocation>
</comment>
<dbReference type="InterPro" id="IPR011701">
    <property type="entry name" value="MFS"/>
</dbReference>
<feature type="transmembrane region" description="Helical" evidence="7">
    <location>
        <begin position="47"/>
        <end position="67"/>
    </location>
</feature>
<evidence type="ECO:0000256" key="2">
    <source>
        <dbReference type="ARBA" id="ARBA00022448"/>
    </source>
</evidence>
<keyword evidence="3" id="KW-1003">Cell membrane</keyword>
<evidence type="ECO:0000256" key="1">
    <source>
        <dbReference type="ARBA" id="ARBA00004651"/>
    </source>
</evidence>
<dbReference type="AlphaFoldDB" id="A0A844GY49"/>
<dbReference type="GO" id="GO:0005886">
    <property type="term" value="C:plasma membrane"/>
    <property type="evidence" value="ECO:0007669"/>
    <property type="project" value="UniProtKB-SubCell"/>
</dbReference>
<evidence type="ECO:0000256" key="4">
    <source>
        <dbReference type="ARBA" id="ARBA00022692"/>
    </source>
</evidence>
<sequence length="438" mass="49054">MKNNSIYSFIILWLGQSFSLIGSRITTFALIFWTWDSTSQASSLSLLWFFQQLPQIFVAPLAGYLVDRCDVKGTLRTRKLLMILGDLVAVLSTIFLLFQQLNQQLTITDLYITTFINNCFGSIQELAYTTTIPLMIPSHQFDRANSLEFLSGYGSRIIAPAIAGILYPLINLQGILMVDIGTFFLALITIYFVQIPSSNNHKNQENLVTSNYHKNAILFTEIKSSYQYIKNNKLLKNLLVITCLFQFFHDLGDSIYAPLILARTNNDQIIYSHIATSAGIGGVIGALFIVTKGGFSHPMKGVFIGMIGAGVSKIVFGFSNVYFIWIIAQFFSSFHFPILGSAETTIWLRETPLNSQGKILAFQRMGILIFSLIAYSLGGFLADYFFVPLMTQENIFSFVFGMGKSAGISLLYTLSAIALFLIGLWSWYLSTKNNQLSQ</sequence>
<comment type="caution">
    <text evidence="8">The sequence shown here is derived from an EMBL/GenBank/DDBJ whole genome shotgun (WGS) entry which is preliminary data.</text>
</comment>
<reference evidence="8 9" key="1">
    <citation type="submission" date="2019-11" db="EMBL/GenBank/DDBJ databases">
        <title>Isolation of a new High Light Tolerant Cyanobacteria.</title>
        <authorList>
            <person name="Dobson Z."/>
            <person name="Vaughn N."/>
            <person name="Vaughn M."/>
            <person name="Fromme P."/>
            <person name="Mazor Y."/>
        </authorList>
    </citation>
    <scope>NUCLEOTIDE SEQUENCE [LARGE SCALE GENOMIC DNA]</scope>
    <source>
        <strain evidence="8 9">0216</strain>
    </source>
</reference>
<dbReference type="InterPro" id="IPR036259">
    <property type="entry name" value="MFS_trans_sf"/>
</dbReference>
<protein>
    <submittedName>
        <fullName evidence="8">MFS transporter</fullName>
    </submittedName>
</protein>
<evidence type="ECO:0000313" key="9">
    <source>
        <dbReference type="Proteomes" id="UP000437131"/>
    </source>
</evidence>
<evidence type="ECO:0000256" key="7">
    <source>
        <dbReference type="SAM" id="Phobius"/>
    </source>
</evidence>
<organism evidence="8 9">
    <name type="scientific">Cyanobacterium aponinum 0216</name>
    <dbReference type="NCBI Taxonomy" id="2676140"/>
    <lineage>
        <taxon>Bacteria</taxon>
        <taxon>Bacillati</taxon>
        <taxon>Cyanobacteriota</taxon>
        <taxon>Cyanophyceae</taxon>
        <taxon>Oscillatoriophycideae</taxon>
        <taxon>Chroococcales</taxon>
        <taxon>Geminocystaceae</taxon>
        <taxon>Cyanobacterium</taxon>
    </lineage>
</organism>
<dbReference type="RefSeq" id="WP_155084643.1">
    <property type="nucleotide sequence ID" value="NZ_WMIA01000031.1"/>
</dbReference>
<dbReference type="CDD" id="cd06173">
    <property type="entry name" value="MFS_MefA_like"/>
    <property type="match status" value="1"/>
</dbReference>
<dbReference type="Proteomes" id="UP000437131">
    <property type="component" value="Unassembled WGS sequence"/>
</dbReference>
<feature type="transmembrane region" description="Helical" evidence="7">
    <location>
        <begin position="12"/>
        <end position="35"/>
    </location>
</feature>
<evidence type="ECO:0000256" key="5">
    <source>
        <dbReference type="ARBA" id="ARBA00022989"/>
    </source>
</evidence>
<keyword evidence="6 7" id="KW-0472">Membrane</keyword>